<feature type="compositionally biased region" description="Pro residues" evidence="2">
    <location>
        <begin position="187"/>
        <end position="197"/>
    </location>
</feature>
<dbReference type="InterPro" id="IPR023246">
    <property type="entry name" value="AUTS2"/>
</dbReference>
<evidence type="ECO:0000256" key="1">
    <source>
        <dbReference type="ARBA" id="ARBA00022553"/>
    </source>
</evidence>
<evidence type="ECO:0000256" key="2">
    <source>
        <dbReference type="SAM" id="MobiDB-lite"/>
    </source>
</evidence>
<protein>
    <submittedName>
        <fullName evidence="3">Uncharacterized protein</fullName>
    </submittedName>
</protein>
<evidence type="ECO:0000313" key="4">
    <source>
        <dbReference type="Proteomes" id="UP001331515"/>
    </source>
</evidence>
<reference evidence="3 4" key="1">
    <citation type="journal article" date="2023" name="Mol. Biol. Evol.">
        <title>Genomics of Secondarily Temperate Adaptation in the Only Non-Antarctic Icefish.</title>
        <authorList>
            <person name="Rivera-Colon A.G."/>
            <person name="Rayamajhi N."/>
            <person name="Minhas B.F."/>
            <person name="Madrigal G."/>
            <person name="Bilyk K.T."/>
            <person name="Yoon V."/>
            <person name="Hune M."/>
            <person name="Gregory S."/>
            <person name="Cheng C.H.C."/>
            <person name="Catchen J.M."/>
        </authorList>
    </citation>
    <scope>NUCLEOTIDE SEQUENCE [LARGE SCALE GENOMIC DNA]</scope>
    <source>
        <tissue evidence="3">White muscle</tissue>
    </source>
</reference>
<organism evidence="3 4">
    <name type="scientific">Champsocephalus gunnari</name>
    <name type="common">Mackerel icefish</name>
    <dbReference type="NCBI Taxonomy" id="52237"/>
    <lineage>
        <taxon>Eukaryota</taxon>
        <taxon>Metazoa</taxon>
        <taxon>Chordata</taxon>
        <taxon>Craniata</taxon>
        <taxon>Vertebrata</taxon>
        <taxon>Euteleostomi</taxon>
        <taxon>Actinopterygii</taxon>
        <taxon>Neopterygii</taxon>
        <taxon>Teleostei</taxon>
        <taxon>Neoteleostei</taxon>
        <taxon>Acanthomorphata</taxon>
        <taxon>Eupercaria</taxon>
        <taxon>Perciformes</taxon>
        <taxon>Notothenioidei</taxon>
        <taxon>Channichthyidae</taxon>
        <taxon>Champsocephalus</taxon>
    </lineage>
</organism>
<gene>
    <name evidence="3" type="ORF">CgunFtcFv8_004712</name>
</gene>
<dbReference type="AlphaFoldDB" id="A0AAN8E3G4"/>
<feature type="region of interest" description="Disordered" evidence="2">
    <location>
        <begin position="15"/>
        <end position="197"/>
    </location>
</feature>
<feature type="compositionally biased region" description="Pro residues" evidence="2">
    <location>
        <begin position="74"/>
        <end position="95"/>
    </location>
</feature>
<feature type="compositionally biased region" description="Low complexity" evidence="2">
    <location>
        <begin position="157"/>
        <end position="174"/>
    </location>
</feature>
<keyword evidence="1" id="KW-0597">Phosphoprotein</keyword>
<name>A0AAN8E3G4_CHAGU</name>
<dbReference type="Proteomes" id="UP001331515">
    <property type="component" value="Unassembled WGS sequence"/>
</dbReference>
<proteinExistence type="predicted"/>
<keyword evidence="4" id="KW-1185">Reference proteome</keyword>
<comment type="caution">
    <text evidence="3">The sequence shown here is derived from an EMBL/GenBank/DDBJ whole genome shotgun (WGS) entry which is preliminary data.</text>
</comment>
<feature type="compositionally biased region" description="Pro residues" evidence="2">
    <location>
        <begin position="103"/>
        <end position="120"/>
    </location>
</feature>
<dbReference type="PANTHER" id="PTHR14429:SF20">
    <property type="entry name" value="FIBROSIN-1-LIKE PROTEIN"/>
    <property type="match status" value="1"/>
</dbReference>
<accession>A0AAN8E3G4</accession>
<evidence type="ECO:0000313" key="3">
    <source>
        <dbReference type="EMBL" id="KAK5933055.1"/>
    </source>
</evidence>
<dbReference type="PANTHER" id="PTHR14429">
    <property type="entry name" value="FIBROSIN FAMILY MEMBER"/>
    <property type="match status" value="1"/>
</dbReference>
<dbReference type="PRINTS" id="PR01217">
    <property type="entry name" value="PRICHEXTENSN"/>
</dbReference>
<dbReference type="EMBL" id="JAURVH010001515">
    <property type="protein sequence ID" value="KAK5933055.1"/>
    <property type="molecule type" value="Genomic_DNA"/>
</dbReference>
<sequence length="197" mass="20977">MSAFLFFQVSDVGSEKLFSPTTPKGVPTNECPESKPCSAAKVSGLQRSQEQSIRAGPFTPPVPSPTPASALTGPPAPAAAAPEPPRSFLPSPPPLSFKRELQAPPPLPTPPLLRAPPHPQLHPQSHPHFHQDPRVLPPQQHHARPVISQVHHPLQYSSLHDLSHSSSPLGLPQQHLPPPLTTTSAGSPPPPPPCLCR</sequence>